<reference evidence="2 3" key="1">
    <citation type="journal article" date="2023" name="Sci. Data">
        <title>Genome assembly of the Korean intertidal mud-creeper Batillaria attramentaria.</title>
        <authorList>
            <person name="Patra A.K."/>
            <person name="Ho P.T."/>
            <person name="Jun S."/>
            <person name="Lee S.J."/>
            <person name="Kim Y."/>
            <person name="Won Y.J."/>
        </authorList>
    </citation>
    <scope>NUCLEOTIDE SEQUENCE [LARGE SCALE GENOMIC DNA]</scope>
    <source>
        <strain evidence="2">Wonlab-2016</strain>
    </source>
</reference>
<dbReference type="InterPro" id="IPR013783">
    <property type="entry name" value="Ig-like_fold"/>
</dbReference>
<feature type="non-terminal residue" evidence="2">
    <location>
        <position position="1"/>
    </location>
</feature>
<proteinExistence type="predicted"/>
<gene>
    <name evidence="2" type="ORF">BaRGS_00037015</name>
</gene>
<name>A0ABD0J9T4_9CAEN</name>
<feature type="region of interest" description="Disordered" evidence="1">
    <location>
        <begin position="1"/>
        <end position="20"/>
    </location>
</feature>
<dbReference type="AlphaFoldDB" id="A0ABD0J9T4"/>
<dbReference type="EMBL" id="JACVVK020000541">
    <property type="protein sequence ID" value="KAK7467740.1"/>
    <property type="molecule type" value="Genomic_DNA"/>
</dbReference>
<evidence type="ECO:0000313" key="3">
    <source>
        <dbReference type="Proteomes" id="UP001519460"/>
    </source>
</evidence>
<comment type="caution">
    <text evidence="2">The sequence shown here is derived from an EMBL/GenBank/DDBJ whole genome shotgun (WGS) entry which is preliminary data.</text>
</comment>
<sequence>SPRAVRGQSGPAGHPSVNFKGEPVPLNFNMTAYPEPHPFSFTFLGPDMNTSTTSSQACVALNATCQQQAAPLYLVTCTVTVDHVTSTAAGFYRVTLANDQGHGDFIFEVKFYSETSVDG</sequence>
<dbReference type="Gene3D" id="2.60.40.10">
    <property type="entry name" value="Immunoglobulins"/>
    <property type="match status" value="1"/>
</dbReference>
<protein>
    <submittedName>
        <fullName evidence="2">Uncharacterized protein</fullName>
    </submittedName>
</protein>
<feature type="non-terminal residue" evidence="2">
    <location>
        <position position="119"/>
    </location>
</feature>
<accession>A0ABD0J9T4</accession>
<evidence type="ECO:0000256" key="1">
    <source>
        <dbReference type="SAM" id="MobiDB-lite"/>
    </source>
</evidence>
<evidence type="ECO:0000313" key="2">
    <source>
        <dbReference type="EMBL" id="KAK7467740.1"/>
    </source>
</evidence>
<keyword evidence="3" id="KW-1185">Reference proteome</keyword>
<organism evidence="2 3">
    <name type="scientific">Batillaria attramentaria</name>
    <dbReference type="NCBI Taxonomy" id="370345"/>
    <lineage>
        <taxon>Eukaryota</taxon>
        <taxon>Metazoa</taxon>
        <taxon>Spiralia</taxon>
        <taxon>Lophotrochozoa</taxon>
        <taxon>Mollusca</taxon>
        <taxon>Gastropoda</taxon>
        <taxon>Caenogastropoda</taxon>
        <taxon>Sorbeoconcha</taxon>
        <taxon>Cerithioidea</taxon>
        <taxon>Batillariidae</taxon>
        <taxon>Batillaria</taxon>
    </lineage>
</organism>
<dbReference type="Proteomes" id="UP001519460">
    <property type="component" value="Unassembled WGS sequence"/>
</dbReference>